<feature type="compositionally biased region" description="Polar residues" evidence="13">
    <location>
        <begin position="462"/>
        <end position="480"/>
    </location>
</feature>
<feature type="compositionally biased region" description="Polar residues" evidence="13">
    <location>
        <begin position="342"/>
        <end position="365"/>
    </location>
</feature>
<evidence type="ECO:0000256" key="3">
    <source>
        <dbReference type="ARBA" id="ARBA00022491"/>
    </source>
</evidence>
<keyword evidence="8" id="KW-0648">Protein biosynthesis</keyword>
<organism evidence="15 16">
    <name type="scientific">Oikopleura dioica</name>
    <name type="common">Tunicate</name>
    <dbReference type="NCBI Taxonomy" id="34765"/>
    <lineage>
        <taxon>Eukaryota</taxon>
        <taxon>Metazoa</taxon>
        <taxon>Chordata</taxon>
        <taxon>Tunicata</taxon>
        <taxon>Appendicularia</taxon>
        <taxon>Copelata</taxon>
        <taxon>Oikopleuridae</taxon>
        <taxon>Oikopleura</taxon>
    </lineage>
</organism>
<dbReference type="InterPro" id="IPR003890">
    <property type="entry name" value="MIF4G-like_typ-3"/>
</dbReference>
<gene>
    <name evidence="15" type="ORF">OKIOD_LOCUS7795</name>
</gene>
<keyword evidence="6" id="KW-0832">Ubl conjugation</keyword>
<feature type="compositionally biased region" description="Polar residues" evidence="13">
    <location>
        <begin position="401"/>
        <end position="417"/>
    </location>
</feature>
<evidence type="ECO:0000256" key="4">
    <source>
        <dbReference type="ARBA" id="ARBA00022499"/>
    </source>
</evidence>
<sequence length="869" mass="99368">MNYGRIFKSLLLCALPNGRGKMSSVAAVRFGHFFDSRKVKEEREARPWVAARQRQTGAGIAGDQFKRNVRAVLNKLTPENFQKLIKELSNYNFCTPNQLNEVVTLIFEKAVDESKYCRLYALLCVRLNSELPNFEEKGCVFTTFQKLLLTKLQREFDRRRHGNVDPGSREKRQLLGLSAFIGELYQLRLIREITVHECLKDLLRKEDAEALECLVAIMETSGEQLDHDQAKNLMNQYFKRIQKFSNADQLPSRVRFRLLDLIDLRSRDWRHRRQVAGPRPVSEIRAEYGTNLDPTKISAPVVPVGQSRILRDSELAKRRPDRTNEFFLRPSATKKNEPEQEPPSTRSSFSDHSNGISNGTPSSPVKPTRYLPPRRAADSYSEKPKPAPVPEKKSFVPAFIKSNNANQMNDRTSSSLKYQPKPHFSSRSGLPGQGLNAPSPLDKVNNARSLHLKRNIDRRNSPGRTSNSSPARGSPNQSPIRNGHYSPIRNSPNHASPISPLVDESMKAENKPLTVLEILELSKQMSYRYVTKSDESILADFPPCPDITESTLVDINLFLLERAVDDKENSEKWTKVIKTWNNSEEIVSKAFKKWIQRHSSDKNNDSVKVISELILCGFLEPIKIVEFFADGKFYPLFFLIMKEIFDSTGKITFLQRKFAELDFLGLLEKRDRTELRTILAEYKLLFLRPKFSDEQFLFTERGLEPSDYYRAMKSRGDHGATAGAVINLVWEKQLDFAKVKPLLVKLLRTKPKIQCATLKAVVLAHNERGMQKDHLLKQFILLYDEDIVEEDGFLLWEKDIHDQTPGRQKGLEQVSRWLQWLKEADVESDDEISSKSGENNSPQSNCPQNAENEIIHAVKNGALELTNSA</sequence>
<dbReference type="Proteomes" id="UP001158576">
    <property type="component" value="Chromosome XSR"/>
</dbReference>
<dbReference type="PROSITE" id="PS51363">
    <property type="entry name" value="W2"/>
    <property type="match status" value="1"/>
</dbReference>
<keyword evidence="9" id="KW-0007">Acetylation</keyword>
<keyword evidence="4" id="KW-1017">Isopeptide bond</keyword>
<feature type="compositionally biased region" description="Polar residues" evidence="13">
    <location>
        <begin position="834"/>
        <end position="851"/>
    </location>
</feature>
<evidence type="ECO:0000256" key="9">
    <source>
        <dbReference type="ARBA" id="ARBA00022990"/>
    </source>
</evidence>
<feature type="domain" description="W2" evidence="14">
    <location>
        <begin position="647"/>
        <end position="831"/>
    </location>
</feature>
<dbReference type="InterPro" id="IPR016024">
    <property type="entry name" value="ARM-type_fold"/>
</dbReference>
<dbReference type="CDD" id="cd11559">
    <property type="entry name" value="W2_eIF4G1_like"/>
    <property type="match status" value="1"/>
</dbReference>
<evidence type="ECO:0000256" key="6">
    <source>
        <dbReference type="ARBA" id="ARBA00022843"/>
    </source>
</evidence>
<evidence type="ECO:0000256" key="12">
    <source>
        <dbReference type="ARBA" id="ARBA00046720"/>
    </source>
</evidence>
<dbReference type="SMART" id="SM00543">
    <property type="entry name" value="MIF4G"/>
    <property type="match status" value="1"/>
</dbReference>
<proteinExistence type="inferred from homology"/>
<feature type="region of interest" description="Disordered" evidence="13">
    <location>
        <begin position="312"/>
        <end position="500"/>
    </location>
</feature>
<dbReference type="EMBL" id="OU015569">
    <property type="protein sequence ID" value="CAG5099085.1"/>
    <property type="molecule type" value="Genomic_DNA"/>
</dbReference>
<evidence type="ECO:0000256" key="5">
    <source>
        <dbReference type="ARBA" id="ARBA00022540"/>
    </source>
</evidence>
<evidence type="ECO:0000256" key="2">
    <source>
        <dbReference type="ARBA" id="ARBA00022481"/>
    </source>
</evidence>
<dbReference type="Pfam" id="PF02854">
    <property type="entry name" value="MIF4G"/>
    <property type="match status" value="1"/>
</dbReference>
<reference evidence="15 16" key="1">
    <citation type="submission" date="2021-04" db="EMBL/GenBank/DDBJ databases">
        <authorList>
            <person name="Bliznina A."/>
        </authorList>
    </citation>
    <scope>NUCLEOTIDE SEQUENCE [LARGE SCALE GENOMIC DNA]</scope>
</reference>
<protein>
    <recommendedName>
        <fullName evidence="11">Eukaryotic translation initiation factor 4 gamma 2</fullName>
    </recommendedName>
</protein>
<keyword evidence="5" id="KW-0396">Initiation factor</keyword>
<keyword evidence="7" id="KW-0810">Translation regulation</keyword>
<name>A0ABN7SFG4_OIKDI</name>
<dbReference type="Gene3D" id="1.25.40.180">
    <property type="match status" value="2"/>
</dbReference>
<comment type="similarity">
    <text evidence="1">Belongs to the eukaryotic initiation factor 4G family.</text>
</comment>
<comment type="function">
    <text evidence="10">Appears to play a role in the switch from cap-dependent to IRES-mediated translation during mitosis, apoptosis and viral infection. Cleaved by some caspases and viral proteases.</text>
</comment>
<evidence type="ECO:0000256" key="13">
    <source>
        <dbReference type="SAM" id="MobiDB-lite"/>
    </source>
</evidence>
<keyword evidence="2" id="KW-0488">Methylation</keyword>
<keyword evidence="3" id="KW-0678">Repressor</keyword>
<evidence type="ECO:0000256" key="11">
    <source>
        <dbReference type="ARBA" id="ARBA00040449"/>
    </source>
</evidence>
<evidence type="ECO:0000256" key="1">
    <source>
        <dbReference type="ARBA" id="ARBA00005775"/>
    </source>
</evidence>
<evidence type="ECO:0000313" key="16">
    <source>
        <dbReference type="Proteomes" id="UP001158576"/>
    </source>
</evidence>
<evidence type="ECO:0000313" key="15">
    <source>
        <dbReference type="EMBL" id="CAG5099085.1"/>
    </source>
</evidence>
<feature type="compositionally biased region" description="Basic and acidic residues" evidence="13">
    <location>
        <begin position="375"/>
        <end position="394"/>
    </location>
</feature>
<evidence type="ECO:0000256" key="7">
    <source>
        <dbReference type="ARBA" id="ARBA00022845"/>
    </source>
</evidence>
<dbReference type="Pfam" id="PF02020">
    <property type="entry name" value="W2"/>
    <property type="match status" value="1"/>
</dbReference>
<keyword evidence="16" id="KW-1185">Reference proteome</keyword>
<dbReference type="PANTHER" id="PTHR23253">
    <property type="entry name" value="EUKARYOTIC TRANSLATION INITIATION FACTOR 4 GAMMA"/>
    <property type="match status" value="1"/>
</dbReference>
<evidence type="ECO:0000256" key="8">
    <source>
        <dbReference type="ARBA" id="ARBA00022917"/>
    </source>
</evidence>
<accession>A0ABN7SFG4</accession>
<comment type="subunit">
    <text evidence="12">Interacts with the serine/threonine protein kinases MKNK1 and MKNK2. Binds EIF4A and EIF3. Interacts with MIF4GD. Interacts with DAZAP2.</text>
</comment>
<feature type="compositionally biased region" description="Basic and acidic residues" evidence="13">
    <location>
        <begin position="312"/>
        <end position="324"/>
    </location>
</feature>
<evidence type="ECO:0000259" key="14">
    <source>
        <dbReference type="PROSITE" id="PS51363"/>
    </source>
</evidence>
<dbReference type="PANTHER" id="PTHR23253:SF9">
    <property type="entry name" value="EUKARYOTIC TRANSLATION INITIATION FACTOR 4 GAMMA 2"/>
    <property type="match status" value="1"/>
</dbReference>
<dbReference type="SMART" id="SM00515">
    <property type="entry name" value="eIF5C"/>
    <property type="match status" value="1"/>
</dbReference>
<evidence type="ECO:0000256" key="10">
    <source>
        <dbReference type="ARBA" id="ARBA00037759"/>
    </source>
</evidence>
<feature type="region of interest" description="Disordered" evidence="13">
    <location>
        <begin position="828"/>
        <end position="853"/>
    </location>
</feature>
<dbReference type="InterPro" id="IPR003307">
    <property type="entry name" value="W2_domain"/>
</dbReference>
<dbReference type="SUPFAM" id="SSF48371">
    <property type="entry name" value="ARM repeat"/>
    <property type="match status" value="2"/>
</dbReference>